<accession>A0A6D2J3M0</accession>
<comment type="caution">
    <text evidence="2">The sequence shown here is derived from an EMBL/GenBank/DDBJ whole genome shotgun (WGS) entry which is preliminary data.</text>
</comment>
<evidence type="ECO:0000313" key="3">
    <source>
        <dbReference type="Proteomes" id="UP000467841"/>
    </source>
</evidence>
<feature type="region of interest" description="Disordered" evidence="1">
    <location>
        <begin position="73"/>
        <end position="121"/>
    </location>
</feature>
<sequence length="121" mass="13273">MCDIPSPIEWEEAQILDKADESPTLAAPSSPLLDKKRRTENEEARSSLPTPNCCRNRESSAAVAATSDLTALARVSAPDRDPIVVPVRRSRREPTPSQRLLDSAATSHHRRRSAAPDPSHQ</sequence>
<keyword evidence="3" id="KW-1185">Reference proteome</keyword>
<feature type="region of interest" description="Disordered" evidence="1">
    <location>
        <begin position="15"/>
        <end position="55"/>
    </location>
</feature>
<dbReference type="EMBL" id="CACVBM020001136">
    <property type="protein sequence ID" value="CAA7033664.1"/>
    <property type="molecule type" value="Genomic_DNA"/>
</dbReference>
<evidence type="ECO:0000256" key="1">
    <source>
        <dbReference type="SAM" id="MobiDB-lite"/>
    </source>
</evidence>
<protein>
    <submittedName>
        <fullName evidence="2">Uncharacterized protein</fullName>
    </submittedName>
</protein>
<dbReference type="Proteomes" id="UP000467841">
    <property type="component" value="Unassembled WGS sequence"/>
</dbReference>
<organism evidence="2 3">
    <name type="scientific">Microthlaspi erraticum</name>
    <dbReference type="NCBI Taxonomy" id="1685480"/>
    <lineage>
        <taxon>Eukaryota</taxon>
        <taxon>Viridiplantae</taxon>
        <taxon>Streptophyta</taxon>
        <taxon>Embryophyta</taxon>
        <taxon>Tracheophyta</taxon>
        <taxon>Spermatophyta</taxon>
        <taxon>Magnoliopsida</taxon>
        <taxon>eudicotyledons</taxon>
        <taxon>Gunneridae</taxon>
        <taxon>Pentapetalae</taxon>
        <taxon>rosids</taxon>
        <taxon>malvids</taxon>
        <taxon>Brassicales</taxon>
        <taxon>Brassicaceae</taxon>
        <taxon>Coluteocarpeae</taxon>
        <taxon>Microthlaspi</taxon>
    </lineage>
</organism>
<feature type="compositionally biased region" description="Basic and acidic residues" evidence="1">
    <location>
        <begin position="33"/>
        <end position="45"/>
    </location>
</feature>
<proteinExistence type="predicted"/>
<evidence type="ECO:0000313" key="2">
    <source>
        <dbReference type="EMBL" id="CAA7033664.1"/>
    </source>
</evidence>
<reference evidence="2" key="1">
    <citation type="submission" date="2020-01" db="EMBL/GenBank/DDBJ databases">
        <authorList>
            <person name="Mishra B."/>
        </authorList>
    </citation>
    <scope>NUCLEOTIDE SEQUENCE [LARGE SCALE GENOMIC DNA]</scope>
</reference>
<gene>
    <name evidence="2" type="ORF">MERR_LOCUS20899</name>
</gene>
<name>A0A6D2J3M0_9BRAS</name>
<dbReference type="AlphaFoldDB" id="A0A6D2J3M0"/>